<evidence type="ECO:0000313" key="2">
    <source>
        <dbReference type="EMBL" id="EME38739.1"/>
    </source>
</evidence>
<sequence>MESITTWKRTCYALAGLTVLQFIFLLNNGLGRPSVPGLDTACELLTERFREVSQQTAHQTDIAPQVQSKAEQLLPWDQLPRGADGEIVDNLSEAQCDFAFPDLYKDIDRAKDYWKQRGHSISSNDTNINWNDLGVKNTDGQIWRGLIRLLIHDNQIRVLQGVDAFGGYRPRSKQALFLLHRAVESATAAGQKLPTIELAMSMPDITDMPSKNGTRTVWAFNRRIRDPGHQRHWLLPNFDLWGQGNSSYQDSKLSARAHDAPFRSKIPKIVWRGSAWVNMDIRQKMINIGGDNDWADMKKLDGDHNENSLPVGEWCRYAMTVHTEGVSYSGRMKWLTNCNSLIFFHEREWDMYYYHLLEASGPNQNYVAVKRDWSDLEEKVLYYLDHPEEAERIIANNMATFRDRYLTRAATSCYTRKLIQGYAEVSFQPATQRPASERTSALRGVPYEAFMMNVGDIGDENS</sequence>
<dbReference type="Pfam" id="PF05686">
    <property type="entry name" value="Glyco_transf_90"/>
    <property type="match status" value="1"/>
</dbReference>
<dbReference type="eggNOG" id="KOG2458">
    <property type="taxonomic scope" value="Eukaryota"/>
</dbReference>
<dbReference type="SMART" id="SM00672">
    <property type="entry name" value="CAP10"/>
    <property type="match status" value="1"/>
</dbReference>
<dbReference type="PANTHER" id="PTHR12203">
    <property type="entry name" value="KDEL LYS-ASP-GLU-LEU CONTAINING - RELATED"/>
    <property type="match status" value="1"/>
</dbReference>
<dbReference type="Proteomes" id="UP000016933">
    <property type="component" value="Unassembled WGS sequence"/>
</dbReference>
<dbReference type="OMA" id="MHALEWE"/>
<proteinExistence type="predicted"/>
<name>M2Y093_DOTSN</name>
<dbReference type="AlphaFoldDB" id="M2Y093"/>
<reference evidence="2 3" key="2">
    <citation type="journal article" date="2012" name="PLoS Pathog.">
        <title>Diverse lifestyles and strategies of plant pathogenesis encoded in the genomes of eighteen Dothideomycetes fungi.</title>
        <authorList>
            <person name="Ohm R.A."/>
            <person name="Feau N."/>
            <person name="Henrissat B."/>
            <person name="Schoch C.L."/>
            <person name="Horwitz B.A."/>
            <person name="Barry K.W."/>
            <person name="Condon B.J."/>
            <person name="Copeland A.C."/>
            <person name="Dhillon B."/>
            <person name="Glaser F."/>
            <person name="Hesse C.N."/>
            <person name="Kosti I."/>
            <person name="LaButti K."/>
            <person name="Lindquist E.A."/>
            <person name="Lucas S."/>
            <person name="Salamov A.A."/>
            <person name="Bradshaw R.E."/>
            <person name="Ciuffetti L."/>
            <person name="Hamelin R.C."/>
            <person name="Kema G.H.J."/>
            <person name="Lawrence C."/>
            <person name="Scott J.A."/>
            <person name="Spatafora J.W."/>
            <person name="Turgeon B.G."/>
            <person name="de Wit P.J.G.M."/>
            <person name="Zhong S."/>
            <person name="Goodwin S.B."/>
            <person name="Grigoriev I.V."/>
        </authorList>
    </citation>
    <scope>NUCLEOTIDE SEQUENCE [LARGE SCALE GENOMIC DNA]</scope>
    <source>
        <strain evidence="3">NZE10 / CBS 128990</strain>
    </source>
</reference>
<dbReference type="HOGENOM" id="CLU_028539_2_1_1"/>
<dbReference type="EMBL" id="KB446546">
    <property type="protein sequence ID" value="EME38739.1"/>
    <property type="molecule type" value="Genomic_DNA"/>
</dbReference>
<protein>
    <recommendedName>
        <fullName evidence="1">Glycosyl transferase CAP10 domain-containing protein</fullName>
    </recommendedName>
</protein>
<gene>
    <name evidence="2" type="ORF">DOTSEDRAFT_75476</name>
</gene>
<dbReference type="InterPro" id="IPR051091">
    <property type="entry name" value="O-Glucosyltr/Glycosyltrsf_90"/>
</dbReference>
<reference evidence="3" key="1">
    <citation type="journal article" date="2012" name="PLoS Genet.">
        <title>The genomes of the fungal plant pathogens Cladosporium fulvum and Dothistroma septosporum reveal adaptation to different hosts and lifestyles but also signatures of common ancestry.</title>
        <authorList>
            <person name="de Wit P.J.G.M."/>
            <person name="van der Burgt A."/>
            <person name="Oekmen B."/>
            <person name="Stergiopoulos I."/>
            <person name="Abd-Elsalam K.A."/>
            <person name="Aerts A.L."/>
            <person name="Bahkali A.H."/>
            <person name="Beenen H.G."/>
            <person name="Chettri P."/>
            <person name="Cox M.P."/>
            <person name="Datema E."/>
            <person name="de Vries R.P."/>
            <person name="Dhillon B."/>
            <person name="Ganley A.R."/>
            <person name="Griffiths S.A."/>
            <person name="Guo Y."/>
            <person name="Hamelin R.C."/>
            <person name="Henrissat B."/>
            <person name="Kabir M.S."/>
            <person name="Jashni M.K."/>
            <person name="Kema G."/>
            <person name="Klaubauf S."/>
            <person name="Lapidus A."/>
            <person name="Levasseur A."/>
            <person name="Lindquist E."/>
            <person name="Mehrabi R."/>
            <person name="Ohm R.A."/>
            <person name="Owen T.J."/>
            <person name="Salamov A."/>
            <person name="Schwelm A."/>
            <person name="Schijlen E."/>
            <person name="Sun H."/>
            <person name="van den Burg H.A."/>
            <person name="van Ham R.C.H.J."/>
            <person name="Zhang S."/>
            <person name="Goodwin S.B."/>
            <person name="Grigoriev I.V."/>
            <person name="Collemare J."/>
            <person name="Bradshaw R.E."/>
        </authorList>
    </citation>
    <scope>NUCLEOTIDE SEQUENCE [LARGE SCALE GENOMIC DNA]</scope>
    <source>
        <strain evidence="3">NZE10 / CBS 128990</strain>
    </source>
</reference>
<dbReference type="PANTHER" id="PTHR12203:SF107">
    <property type="entry name" value="GLYCOSYL TRANSFERASE CAP10 DOMAIN-CONTAINING PROTEIN"/>
    <property type="match status" value="1"/>
</dbReference>
<feature type="domain" description="Glycosyl transferase CAP10" evidence="1">
    <location>
        <begin position="192"/>
        <end position="427"/>
    </location>
</feature>
<keyword evidence="3" id="KW-1185">Reference proteome</keyword>
<accession>M2Y093</accession>
<organism evidence="2 3">
    <name type="scientific">Dothistroma septosporum (strain NZE10 / CBS 128990)</name>
    <name type="common">Red band needle blight fungus</name>
    <name type="synonym">Mycosphaerella pini</name>
    <dbReference type="NCBI Taxonomy" id="675120"/>
    <lineage>
        <taxon>Eukaryota</taxon>
        <taxon>Fungi</taxon>
        <taxon>Dikarya</taxon>
        <taxon>Ascomycota</taxon>
        <taxon>Pezizomycotina</taxon>
        <taxon>Dothideomycetes</taxon>
        <taxon>Dothideomycetidae</taxon>
        <taxon>Mycosphaerellales</taxon>
        <taxon>Mycosphaerellaceae</taxon>
        <taxon>Dothistroma</taxon>
    </lineage>
</organism>
<dbReference type="InterPro" id="IPR006598">
    <property type="entry name" value="CAP10"/>
</dbReference>
<evidence type="ECO:0000259" key="1">
    <source>
        <dbReference type="SMART" id="SM00672"/>
    </source>
</evidence>
<dbReference type="OrthoDB" id="202415at2759"/>
<evidence type="ECO:0000313" key="3">
    <source>
        <dbReference type="Proteomes" id="UP000016933"/>
    </source>
</evidence>